<evidence type="ECO:0000313" key="2">
    <source>
        <dbReference type="EMBL" id="KAF2794684.1"/>
    </source>
</evidence>
<evidence type="ECO:0000313" key="3">
    <source>
        <dbReference type="Proteomes" id="UP000799757"/>
    </source>
</evidence>
<feature type="compositionally biased region" description="Basic and acidic residues" evidence="1">
    <location>
        <begin position="242"/>
        <end position="254"/>
    </location>
</feature>
<evidence type="ECO:0000256" key="1">
    <source>
        <dbReference type="SAM" id="MobiDB-lite"/>
    </source>
</evidence>
<dbReference type="OrthoDB" id="8249012at2759"/>
<keyword evidence="3" id="KW-1185">Reference proteome</keyword>
<dbReference type="PANTHER" id="PTHR21521">
    <property type="entry name" value="AMUN, ISOFORM A"/>
    <property type="match status" value="1"/>
</dbReference>
<reference evidence="2" key="1">
    <citation type="journal article" date="2020" name="Stud. Mycol.">
        <title>101 Dothideomycetes genomes: a test case for predicting lifestyles and emergence of pathogens.</title>
        <authorList>
            <person name="Haridas S."/>
            <person name="Albert R."/>
            <person name="Binder M."/>
            <person name="Bloem J."/>
            <person name="Labutti K."/>
            <person name="Salamov A."/>
            <person name="Andreopoulos B."/>
            <person name="Baker S."/>
            <person name="Barry K."/>
            <person name="Bills G."/>
            <person name="Bluhm B."/>
            <person name="Cannon C."/>
            <person name="Castanera R."/>
            <person name="Culley D."/>
            <person name="Daum C."/>
            <person name="Ezra D."/>
            <person name="Gonzalez J."/>
            <person name="Henrissat B."/>
            <person name="Kuo A."/>
            <person name="Liang C."/>
            <person name="Lipzen A."/>
            <person name="Lutzoni F."/>
            <person name="Magnuson J."/>
            <person name="Mondo S."/>
            <person name="Nolan M."/>
            <person name="Ohm R."/>
            <person name="Pangilinan J."/>
            <person name="Park H.-J."/>
            <person name="Ramirez L."/>
            <person name="Alfaro M."/>
            <person name="Sun H."/>
            <person name="Tritt A."/>
            <person name="Yoshinaga Y."/>
            <person name="Zwiers L.-H."/>
            <person name="Turgeon B."/>
            <person name="Goodwin S."/>
            <person name="Spatafora J."/>
            <person name="Crous P."/>
            <person name="Grigoriev I."/>
        </authorList>
    </citation>
    <scope>NUCLEOTIDE SEQUENCE</scope>
    <source>
        <strain evidence="2">CBS 109.77</strain>
    </source>
</reference>
<accession>A0A6A6XEY0</accession>
<name>A0A6A6XEY0_9PLEO</name>
<organism evidence="2 3">
    <name type="scientific">Melanomma pulvis-pyrius CBS 109.77</name>
    <dbReference type="NCBI Taxonomy" id="1314802"/>
    <lineage>
        <taxon>Eukaryota</taxon>
        <taxon>Fungi</taxon>
        <taxon>Dikarya</taxon>
        <taxon>Ascomycota</taxon>
        <taxon>Pezizomycotina</taxon>
        <taxon>Dothideomycetes</taxon>
        <taxon>Pleosporomycetidae</taxon>
        <taxon>Pleosporales</taxon>
        <taxon>Melanommataceae</taxon>
        <taxon>Melanomma</taxon>
    </lineage>
</organism>
<dbReference type="PANTHER" id="PTHR21521:SF0">
    <property type="entry name" value="AMUN, ISOFORM A"/>
    <property type="match status" value="1"/>
</dbReference>
<dbReference type="Proteomes" id="UP000799757">
    <property type="component" value="Unassembled WGS sequence"/>
</dbReference>
<feature type="region of interest" description="Disordered" evidence="1">
    <location>
        <begin position="197"/>
        <end position="263"/>
    </location>
</feature>
<sequence length="263" mass="28694">MAVLTISTISLDTFNAILSRYTTTAPAKLVDLDTLRYVTVPTKLAERKKDGDAFLEKAEVEGLVEWKLKHGTFRPKLLQLVQSNPSPLIHDTTRSAFASLDPTSPLPALKSMTSLKGIGPATASLLLAVFDPEAVPFFSDELLRWVTWEEGGGWKRKIKYDVKEYAVLVQGVGKLRERLGVKAVDVERVAWVLGREGRDVGAGGGEGGEKTEEEVTPNDGAKKSKSVKGKDETKVVGKGVKRKTEDGKTSEGARRSTRRKTAT</sequence>
<dbReference type="AlphaFoldDB" id="A0A6A6XEY0"/>
<proteinExistence type="predicted"/>
<protein>
    <submittedName>
        <fullName evidence="2">Uncharacterized protein</fullName>
    </submittedName>
</protein>
<gene>
    <name evidence="2" type="ORF">K505DRAFT_349155</name>
</gene>
<dbReference type="EMBL" id="MU001883">
    <property type="protein sequence ID" value="KAF2794684.1"/>
    <property type="molecule type" value="Genomic_DNA"/>
</dbReference>